<feature type="binding site" evidence="13">
    <location>
        <position position="57"/>
    </location>
    <ligand>
        <name>a divalent metal cation</name>
        <dbReference type="ChEBI" id="CHEBI:60240"/>
    </ligand>
</feature>
<feature type="domain" description="CRESS-DNA virus Rep endonuclease" evidence="14">
    <location>
        <begin position="7"/>
        <end position="121"/>
    </location>
</feature>
<dbReference type="InterPro" id="IPR049912">
    <property type="entry name" value="CRESS_DNA_REP"/>
</dbReference>
<dbReference type="GO" id="GO:0000166">
    <property type="term" value="F:nucleotide binding"/>
    <property type="evidence" value="ECO:0007669"/>
    <property type="project" value="UniProtKB-KW"/>
</dbReference>
<keyword evidence="5" id="KW-0540">Nuclease</keyword>
<evidence type="ECO:0000256" key="13">
    <source>
        <dbReference type="PIRSR" id="PIRSR601191-2"/>
    </source>
</evidence>
<keyword evidence="9" id="KW-0378">Hydrolase</keyword>
<keyword evidence="11" id="KW-0238">DNA-binding</keyword>
<dbReference type="EMBL" id="KY487782">
    <property type="protein sequence ID" value="AUM61638.1"/>
    <property type="molecule type" value="Genomic_DNA"/>
</dbReference>
<dbReference type="GO" id="GO:0004519">
    <property type="term" value="F:endonuclease activity"/>
    <property type="evidence" value="ECO:0007669"/>
    <property type="project" value="UniProtKB-KW"/>
</dbReference>
<evidence type="ECO:0000256" key="9">
    <source>
        <dbReference type="ARBA" id="ARBA00022801"/>
    </source>
</evidence>
<evidence type="ECO:0000256" key="8">
    <source>
        <dbReference type="ARBA" id="ARBA00022759"/>
    </source>
</evidence>
<dbReference type="InterPro" id="IPR027417">
    <property type="entry name" value="P-loop_NTPase"/>
</dbReference>
<dbReference type="GO" id="GO:0006260">
    <property type="term" value="P:DNA replication"/>
    <property type="evidence" value="ECO:0007669"/>
    <property type="project" value="UniProtKB-KW"/>
</dbReference>
<comment type="subcellular location">
    <subcellularLocation>
        <location evidence="1">Host nucleus</location>
    </subcellularLocation>
</comment>
<keyword evidence="7" id="KW-0547">Nucleotide-binding</keyword>
<keyword evidence="10" id="KW-0190">Covalent protein-DNA linkage</keyword>
<feature type="binding site" evidence="13">
    <location>
        <position position="47"/>
    </location>
    <ligand>
        <name>a divalent metal cation</name>
        <dbReference type="ChEBI" id="CHEBI:60240"/>
    </ligand>
</feature>
<evidence type="ECO:0000313" key="15">
    <source>
        <dbReference type="EMBL" id="AUM61638.1"/>
    </source>
</evidence>
<evidence type="ECO:0000256" key="6">
    <source>
        <dbReference type="ARBA" id="ARBA00022723"/>
    </source>
</evidence>
<dbReference type="EMBL" id="KY487948">
    <property type="protein sequence ID" value="AUM61964.1"/>
    <property type="molecule type" value="Genomic_DNA"/>
</dbReference>
<protein>
    <submittedName>
        <fullName evidence="15">Rep</fullName>
    </submittedName>
</protein>
<keyword evidence="4" id="KW-0235">DNA replication</keyword>
<organism evidence="15">
    <name type="scientific">uncultured virus</name>
    <dbReference type="NCBI Taxonomy" id="340016"/>
    <lineage>
        <taxon>Viruses</taxon>
        <taxon>environmental samples</taxon>
    </lineage>
</organism>
<proteinExistence type="predicted"/>
<evidence type="ECO:0000256" key="5">
    <source>
        <dbReference type="ARBA" id="ARBA00022722"/>
    </source>
</evidence>
<keyword evidence="6 13" id="KW-0479">Metal-binding</keyword>
<dbReference type="GO" id="GO:0046872">
    <property type="term" value="F:metal ion binding"/>
    <property type="evidence" value="ECO:0007669"/>
    <property type="project" value="UniProtKB-KW"/>
</dbReference>
<evidence type="ECO:0000256" key="2">
    <source>
        <dbReference type="ARBA" id="ARBA00022679"/>
    </source>
</evidence>
<dbReference type="InterPro" id="IPR001191">
    <property type="entry name" value="Gemini_AL1_REP"/>
</dbReference>
<evidence type="ECO:0000256" key="7">
    <source>
        <dbReference type="ARBA" id="ARBA00022741"/>
    </source>
</evidence>
<feature type="binding site" evidence="13">
    <location>
        <position position="55"/>
    </location>
    <ligand>
        <name>a divalent metal cation</name>
        <dbReference type="ChEBI" id="CHEBI:60240"/>
    </ligand>
</feature>
<keyword evidence="8" id="KW-0255">Endonuclease</keyword>
<evidence type="ECO:0000256" key="4">
    <source>
        <dbReference type="ARBA" id="ARBA00022705"/>
    </source>
</evidence>
<dbReference type="GO" id="GO:0016787">
    <property type="term" value="F:hydrolase activity"/>
    <property type="evidence" value="ECO:0007669"/>
    <property type="project" value="UniProtKB-KW"/>
</dbReference>
<dbReference type="GO" id="GO:0016779">
    <property type="term" value="F:nucleotidyltransferase activity"/>
    <property type="evidence" value="ECO:0007669"/>
    <property type="project" value="UniProtKB-KW"/>
</dbReference>
<dbReference type="Pfam" id="PF00799">
    <property type="entry name" value="Gemini_AL1"/>
    <property type="match status" value="1"/>
</dbReference>
<dbReference type="GO" id="GO:0042025">
    <property type="term" value="C:host cell nucleus"/>
    <property type="evidence" value="ECO:0007669"/>
    <property type="project" value="UniProtKB-SubCell"/>
</dbReference>
<keyword evidence="3" id="KW-0548">Nucleotidyltransferase</keyword>
<dbReference type="Gene3D" id="3.40.50.300">
    <property type="entry name" value="P-loop containing nucleotide triphosphate hydrolases"/>
    <property type="match status" value="1"/>
</dbReference>
<evidence type="ECO:0000256" key="12">
    <source>
        <dbReference type="PIRSR" id="PIRSR601191-1"/>
    </source>
</evidence>
<evidence type="ECO:0000256" key="10">
    <source>
        <dbReference type="ARBA" id="ARBA00023124"/>
    </source>
</evidence>
<feature type="active site" description="For DNA cleavage activity" evidence="12">
    <location>
        <position position="102"/>
    </location>
</feature>
<name>A0A2K9LRY3_9VIRU</name>
<accession>A0A2K9LRY3</accession>
<evidence type="ECO:0000256" key="11">
    <source>
        <dbReference type="ARBA" id="ARBA00023125"/>
    </source>
</evidence>
<sequence length="348" mass="40223">MTDQPRQKWLKHIFLTYPQCPVPPRCLLDFLQDLLKDNLDCCCMSQELHQDGNEHLHAYVLLKEKIRLNREQYSYWFDLNYDDPCYHPNVQSARSAKNVIKYVIKGKFNGAMQDFVEYNMCAQDVLNKKNPKNGVIAKLLLEGKSVKDCFDAEPGYVGFNLQKVQYLHNWLKTQQTPEKDPWQEIDLNQFELNSPNYQIATWLNNNINKKRVPRTPHLMIVGGTLLGKSLLISKLRNYLNVYRVPAQGPYFPPWEDGKYGLIAMEELRAGWTVSDLLLFLDGSPTVLKIHGGLNHKNDNVPVIITSNQTFEQSYHRVDQASMRALLARVQVIEISEMIDVFPGISPKN</sequence>
<evidence type="ECO:0000256" key="1">
    <source>
        <dbReference type="ARBA" id="ARBA00004147"/>
    </source>
</evidence>
<gene>
    <name evidence="15" type="primary">Rep</name>
</gene>
<dbReference type="Gene3D" id="3.40.1310.20">
    <property type="match status" value="1"/>
</dbReference>
<evidence type="ECO:0000259" key="14">
    <source>
        <dbReference type="PROSITE" id="PS52020"/>
    </source>
</evidence>
<keyword evidence="2" id="KW-0808">Transferase</keyword>
<dbReference type="InterPro" id="IPR001301">
    <property type="entry name" value="Gemini_AL1_CLV"/>
</dbReference>
<dbReference type="GO" id="GO:0003677">
    <property type="term" value="F:DNA binding"/>
    <property type="evidence" value="ECO:0007669"/>
    <property type="project" value="UniProtKB-KW"/>
</dbReference>
<reference evidence="15" key="1">
    <citation type="submission" date="2017-01" db="EMBL/GenBank/DDBJ databases">
        <title>High-throughput sequencing uncovers low homogeneity in the biogeography of single-stranded DNA viruses.</title>
        <authorList>
            <person name="Pearson V.M."/>
            <person name="Rokyta D.R."/>
        </authorList>
    </citation>
    <scope>NUCLEOTIDE SEQUENCE</scope>
</reference>
<comment type="cofactor">
    <cofactor evidence="13">
        <name>Mg(2+)</name>
        <dbReference type="ChEBI" id="CHEBI:18420"/>
    </cofactor>
    <cofactor evidence="13">
        <name>Mn(2+)</name>
        <dbReference type="ChEBI" id="CHEBI:29035"/>
    </cofactor>
    <text evidence="13">Divalent metal cations, possibly Mg(2+) or Mn(2+).</text>
</comment>
<dbReference type="PRINTS" id="PR00227">
    <property type="entry name" value="GEMCOATAL1"/>
</dbReference>
<dbReference type="PROSITE" id="PS52020">
    <property type="entry name" value="CRESS_DNA_REP"/>
    <property type="match status" value="1"/>
</dbReference>
<dbReference type="SUPFAM" id="SSF55464">
    <property type="entry name" value="Origin of replication-binding domain, RBD-like"/>
    <property type="match status" value="1"/>
</dbReference>
<dbReference type="GO" id="GO:0005198">
    <property type="term" value="F:structural molecule activity"/>
    <property type="evidence" value="ECO:0007669"/>
    <property type="project" value="InterPro"/>
</dbReference>
<evidence type="ECO:0000256" key="3">
    <source>
        <dbReference type="ARBA" id="ARBA00022695"/>
    </source>
</evidence>
<dbReference type="PRINTS" id="PR00228">
    <property type="entry name" value="GEMCOATCLVL1"/>
</dbReference>
<dbReference type="SUPFAM" id="SSF52540">
    <property type="entry name" value="P-loop containing nucleoside triphosphate hydrolases"/>
    <property type="match status" value="1"/>
</dbReference>